<dbReference type="InterPro" id="IPR027795">
    <property type="entry name" value="CASTOR_ACT_dom"/>
</dbReference>
<evidence type="ECO:0000259" key="1">
    <source>
        <dbReference type="Pfam" id="PF13840"/>
    </source>
</evidence>
<protein>
    <recommendedName>
        <fullName evidence="1">CASTOR ACT domain-containing protein</fullName>
    </recommendedName>
</protein>
<name>A0A0D7BSV6_9AGAR</name>
<proteinExistence type="predicted"/>
<gene>
    <name evidence="2" type="ORF">CYLTODRAFT_217505</name>
</gene>
<dbReference type="AlphaFoldDB" id="A0A0D7BSV6"/>
<accession>A0A0D7BSV6</accession>
<dbReference type="Pfam" id="PF13840">
    <property type="entry name" value="ACT_7"/>
    <property type="match status" value="1"/>
</dbReference>
<organism evidence="2 3">
    <name type="scientific">Cylindrobasidium torrendii FP15055 ss-10</name>
    <dbReference type="NCBI Taxonomy" id="1314674"/>
    <lineage>
        <taxon>Eukaryota</taxon>
        <taxon>Fungi</taxon>
        <taxon>Dikarya</taxon>
        <taxon>Basidiomycota</taxon>
        <taxon>Agaricomycotina</taxon>
        <taxon>Agaricomycetes</taxon>
        <taxon>Agaricomycetidae</taxon>
        <taxon>Agaricales</taxon>
        <taxon>Marasmiineae</taxon>
        <taxon>Physalacriaceae</taxon>
        <taxon>Cylindrobasidium</taxon>
    </lineage>
</organism>
<dbReference type="SUPFAM" id="SSF55021">
    <property type="entry name" value="ACT-like"/>
    <property type="match status" value="1"/>
</dbReference>
<dbReference type="PANTHER" id="PTHR31131">
    <property type="entry name" value="CHROMOSOME 1, WHOLE GENOME SHOTGUN SEQUENCE"/>
    <property type="match status" value="1"/>
</dbReference>
<dbReference type="Gene3D" id="3.30.2130.10">
    <property type="entry name" value="VC0802-like"/>
    <property type="match status" value="1"/>
</dbReference>
<evidence type="ECO:0000313" key="2">
    <source>
        <dbReference type="EMBL" id="KIY73497.1"/>
    </source>
</evidence>
<dbReference type="InterPro" id="IPR045865">
    <property type="entry name" value="ACT-like_dom_sf"/>
</dbReference>
<keyword evidence="3" id="KW-1185">Reference proteome</keyword>
<dbReference type="InterPro" id="IPR051719">
    <property type="entry name" value="CASTOR_mTORC1"/>
</dbReference>
<dbReference type="Proteomes" id="UP000054007">
    <property type="component" value="Unassembled WGS sequence"/>
</dbReference>
<sequence>MPPPSAHPCLNLLLQENDFFVVKEPKIEPWLLEALSGTGGTFFSVTRTPEEISIAGEVYEGMPKQFEEHSGWRCIKIAGPMEFELTGVLCSLTIPLMSAGVPIFAISTWNTDWVLVPKAKIGQAQKALSEDGWKFQ</sequence>
<dbReference type="EMBL" id="KN880435">
    <property type="protein sequence ID" value="KIY73497.1"/>
    <property type="molecule type" value="Genomic_DNA"/>
</dbReference>
<evidence type="ECO:0000313" key="3">
    <source>
        <dbReference type="Proteomes" id="UP000054007"/>
    </source>
</evidence>
<reference evidence="2 3" key="1">
    <citation type="journal article" date="2015" name="Fungal Genet. Biol.">
        <title>Evolution of novel wood decay mechanisms in Agaricales revealed by the genome sequences of Fistulina hepatica and Cylindrobasidium torrendii.</title>
        <authorList>
            <person name="Floudas D."/>
            <person name="Held B.W."/>
            <person name="Riley R."/>
            <person name="Nagy L.G."/>
            <person name="Koehler G."/>
            <person name="Ransdell A.S."/>
            <person name="Younus H."/>
            <person name="Chow J."/>
            <person name="Chiniquy J."/>
            <person name="Lipzen A."/>
            <person name="Tritt A."/>
            <person name="Sun H."/>
            <person name="Haridas S."/>
            <person name="LaButti K."/>
            <person name="Ohm R.A."/>
            <person name="Kues U."/>
            <person name="Blanchette R.A."/>
            <person name="Grigoriev I.V."/>
            <person name="Minto R.E."/>
            <person name="Hibbett D.S."/>
        </authorList>
    </citation>
    <scope>NUCLEOTIDE SEQUENCE [LARGE SCALE GENOMIC DNA]</scope>
    <source>
        <strain evidence="2 3">FP15055 ss-10</strain>
    </source>
</reference>
<dbReference type="PANTHER" id="PTHR31131:SF6">
    <property type="entry name" value="CASTOR ACT DOMAIN-CONTAINING PROTEIN"/>
    <property type="match status" value="1"/>
</dbReference>
<feature type="domain" description="CASTOR ACT" evidence="1">
    <location>
        <begin position="70"/>
        <end position="130"/>
    </location>
</feature>
<dbReference type="OrthoDB" id="58529at2759"/>
<dbReference type="GO" id="GO:0046394">
    <property type="term" value="P:carboxylic acid biosynthetic process"/>
    <property type="evidence" value="ECO:0007669"/>
    <property type="project" value="UniProtKB-ARBA"/>
</dbReference>
<dbReference type="GO" id="GO:0006520">
    <property type="term" value="P:amino acid metabolic process"/>
    <property type="evidence" value="ECO:0007669"/>
    <property type="project" value="UniProtKB-ARBA"/>
</dbReference>